<feature type="region of interest" description="Disordered" evidence="9">
    <location>
        <begin position="241"/>
        <end position="445"/>
    </location>
</feature>
<feature type="compositionally biased region" description="Low complexity" evidence="9">
    <location>
        <begin position="217"/>
        <end position="228"/>
    </location>
</feature>
<feature type="compositionally biased region" description="Basic and acidic residues" evidence="9">
    <location>
        <begin position="603"/>
        <end position="615"/>
    </location>
</feature>
<comment type="pathway">
    <text evidence="2">Protein modification; protein ubiquitination.</text>
</comment>
<dbReference type="GO" id="GO:0008270">
    <property type="term" value="F:zinc ion binding"/>
    <property type="evidence" value="ECO:0007669"/>
    <property type="project" value="UniProtKB-KW"/>
</dbReference>
<dbReference type="EC" id="2.3.2.27" evidence="3"/>
<keyword evidence="6" id="KW-0863">Zinc-finger</keyword>
<dbReference type="EMBL" id="JAGEUA010000001">
    <property type="protein sequence ID" value="KAL1021873.1"/>
    <property type="molecule type" value="Genomic_DNA"/>
</dbReference>
<gene>
    <name evidence="11" type="ORF">UPYG_G00019160</name>
</gene>
<feature type="region of interest" description="Disordered" evidence="9">
    <location>
        <begin position="185"/>
        <end position="228"/>
    </location>
</feature>
<dbReference type="AlphaFoldDB" id="A0ABD0XKE0"/>
<comment type="catalytic activity">
    <reaction evidence="1">
        <text>S-ubiquitinyl-[E2 ubiquitin-conjugating enzyme]-L-cysteine + [acceptor protein]-L-lysine = [E2 ubiquitin-conjugating enzyme]-L-cysteine + N(6)-ubiquitinyl-[acceptor protein]-L-lysine.</text>
        <dbReference type="EC" id="2.3.2.27"/>
    </reaction>
</comment>
<evidence type="ECO:0000256" key="8">
    <source>
        <dbReference type="ARBA" id="ARBA00022833"/>
    </source>
</evidence>
<feature type="compositionally biased region" description="Polar residues" evidence="9">
    <location>
        <begin position="199"/>
        <end position="210"/>
    </location>
</feature>
<dbReference type="Pfam" id="PF12906">
    <property type="entry name" value="RINGv"/>
    <property type="match status" value="1"/>
</dbReference>
<evidence type="ECO:0000256" key="6">
    <source>
        <dbReference type="ARBA" id="ARBA00022771"/>
    </source>
</evidence>
<feature type="compositionally biased region" description="Low complexity" evidence="9">
    <location>
        <begin position="188"/>
        <end position="198"/>
    </location>
</feature>
<feature type="compositionally biased region" description="Low complexity" evidence="9">
    <location>
        <begin position="282"/>
        <end position="324"/>
    </location>
</feature>
<accession>A0ABD0XKE0</accession>
<feature type="region of interest" description="Disordered" evidence="9">
    <location>
        <begin position="596"/>
        <end position="615"/>
    </location>
</feature>
<feature type="compositionally biased region" description="Low complexity" evidence="9">
    <location>
        <begin position="387"/>
        <end position="422"/>
    </location>
</feature>
<dbReference type="InterPro" id="IPR013083">
    <property type="entry name" value="Znf_RING/FYVE/PHD"/>
</dbReference>
<evidence type="ECO:0000313" key="11">
    <source>
        <dbReference type="EMBL" id="KAL1021873.1"/>
    </source>
</evidence>
<evidence type="ECO:0000259" key="10">
    <source>
        <dbReference type="PROSITE" id="PS51292"/>
    </source>
</evidence>
<sequence length="791" mass="86538">MTYFLWVFDLHKSHDLLKLAISTQSPSLISKDESAWKQSQSVMDSKPRRLPFTGGRNASSYSSPTTYTPSSVGSSGLYGRSSVLNTDRFTRATSLKPDLSSQGSRYLSSNRDYSNADSRLPSLKSPLTTSSVSYDRSWAQSSLSSRSKLTDSERRLGTYSGLVSSTTDDGDTKRAKLSYTNRATYARSPSGTASSYSSTVLNRDQDSPSWKSYRPLSGSSSSSSSSSSELLWSRRDLEKKSLSSLPDATSQRSSGLTSSLHRPDRVTSTYAQGARPKETLYSSSSRDSSSLSRHLTSVYQPSTYTRDSLTSRSSSRSLTTHSSLCMPQKPVDDPDPAPAASSSASRTSRYTAPLVTREPRDPSPPPRPTPEGGEVPDGRCSTRRLLSRLFSRRSSQDSSSSSASSSHSFDSVEEASAVEGEVPGPAANVEDGARPPSAEPAPRASDAAQAFAFLRRRRQGLSPVQEGQRALAAQPALETWREGGVTGGSSWFSSIRNHSTPLFSRRRREGRDESARLATTSNDGYQGAQLPPSNGVSPEAEEFVGAVAASGVTRAGPALQDLQGVAGRSQRLARVMDSPLFRVPENVMIAMDMSGAARSQPEGQEKPAPSRDPEKLRKIQESLLLEDSDEEGDLCRICQMGEESPDNPLIEPCRCTGSLQYVHRDCIKKWLRSKISSGTNLEAITTCELCKQKLHLNIENFDINELYRTHERSEYEFISCGLYLVVLLHLCEQRFSDVLGAANDAGFFNLARTLHEHMDNLESSYGESDEEVVDTRPSIDFCDLDEDLEEE</sequence>
<feature type="region of interest" description="Disordered" evidence="9">
    <location>
        <begin position="39"/>
        <end position="75"/>
    </location>
</feature>
<dbReference type="SUPFAM" id="SSF57850">
    <property type="entry name" value="RING/U-box"/>
    <property type="match status" value="1"/>
</dbReference>
<feature type="compositionally biased region" description="Low complexity" evidence="9">
    <location>
        <begin position="118"/>
        <end position="129"/>
    </location>
</feature>
<evidence type="ECO:0000256" key="1">
    <source>
        <dbReference type="ARBA" id="ARBA00000900"/>
    </source>
</evidence>
<dbReference type="SMART" id="SM00744">
    <property type="entry name" value="RINGv"/>
    <property type="match status" value="1"/>
</dbReference>
<evidence type="ECO:0000256" key="9">
    <source>
        <dbReference type="SAM" id="MobiDB-lite"/>
    </source>
</evidence>
<dbReference type="InterPro" id="IPR052297">
    <property type="entry name" value="RING-CH-type_E3_ubiq-ligase"/>
</dbReference>
<feature type="compositionally biased region" description="Polar residues" evidence="9">
    <location>
        <begin position="96"/>
        <end position="117"/>
    </location>
</feature>
<evidence type="ECO:0000256" key="3">
    <source>
        <dbReference type="ARBA" id="ARBA00012483"/>
    </source>
</evidence>
<evidence type="ECO:0000256" key="5">
    <source>
        <dbReference type="ARBA" id="ARBA00022723"/>
    </source>
</evidence>
<evidence type="ECO:0000256" key="2">
    <source>
        <dbReference type="ARBA" id="ARBA00004906"/>
    </source>
</evidence>
<feature type="region of interest" description="Disordered" evidence="9">
    <location>
        <begin position="501"/>
        <end position="538"/>
    </location>
</feature>
<evidence type="ECO:0000256" key="7">
    <source>
        <dbReference type="ARBA" id="ARBA00022786"/>
    </source>
</evidence>
<organism evidence="11 12">
    <name type="scientific">Umbra pygmaea</name>
    <name type="common">Eastern mudminnow</name>
    <dbReference type="NCBI Taxonomy" id="75934"/>
    <lineage>
        <taxon>Eukaryota</taxon>
        <taxon>Metazoa</taxon>
        <taxon>Chordata</taxon>
        <taxon>Craniata</taxon>
        <taxon>Vertebrata</taxon>
        <taxon>Euteleostomi</taxon>
        <taxon>Actinopterygii</taxon>
        <taxon>Neopterygii</taxon>
        <taxon>Teleostei</taxon>
        <taxon>Protacanthopterygii</taxon>
        <taxon>Esociformes</taxon>
        <taxon>Umbridae</taxon>
        <taxon>Umbra</taxon>
    </lineage>
</organism>
<keyword evidence="8" id="KW-0862">Zinc</keyword>
<keyword evidence="7" id="KW-0833">Ubl conjugation pathway</keyword>
<keyword evidence="4" id="KW-0808">Transferase</keyword>
<keyword evidence="5" id="KW-0479">Metal-binding</keyword>
<dbReference type="Proteomes" id="UP001557470">
    <property type="component" value="Unassembled WGS sequence"/>
</dbReference>
<evidence type="ECO:0000313" key="12">
    <source>
        <dbReference type="Proteomes" id="UP001557470"/>
    </source>
</evidence>
<dbReference type="InterPro" id="IPR011016">
    <property type="entry name" value="Znf_RING-CH"/>
</dbReference>
<proteinExistence type="predicted"/>
<name>A0ABD0XKE0_UMBPY</name>
<dbReference type="Gene3D" id="3.30.40.10">
    <property type="entry name" value="Zinc/RING finger domain, C3HC4 (zinc finger)"/>
    <property type="match status" value="1"/>
</dbReference>
<feature type="compositionally biased region" description="Low complexity" evidence="9">
    <location>
        <begin position="434"/>
        <end position="445"/>
    </location>
</feature>
<feature type="compositionally biased region" description="Polar residues" evidence="9">
    <location>
        <begin position="242"/>
        <end position="271"/>
    </location>
</feature>
<dbReference type="GO" id="GO:0061630">
    <property type="term" value="F:ubiquitin protein ligase activity"/>
    <property type="evidence" value="ECO:0007669"/>
    <property type="project" value="UniProtKB-EC"/>
</dbReference>
<evidence type="ECO:0000256" key="4">
    <source>
        <dbReference type="ARBA" id="ARBA00022679"/>
    </source>
</evidence>
<protein>
    <recommendedName>
        <fullName evidence="3">RING-type E3 ubiquitin transferase</fullName>
        <ecNumber evidence="3">2.3.2.27</ecNumber>
    </recommendedName>
</protein>
<keyword evidence="12" id="KW-1185">Reference proteome</keyword>
<feature type="domain" description="RING-CH-type" evidence="10">
    <location>
        <begin position="627"/>
        <end position="697"/>
    </location>
</feature>
<dbReference type="PROSITE" id="PS51292">
    <property type="entry name" value="ZF_RING_CH"/>
    <property type="match status" value="1"/>
</dbReference>
<comment type="caution">
    <text evidence="11">The sequence shown here is derived from an EMBL/GenBank/DDBJ whole genome shotgun (WGS) entry which is preliminary data.</text>
</comment>
<dbReference type="PANTHER" id="PTHR14471">
    <property type="entry name" value="MARCH7/10 E3 UBIQUITIN PROTEIN LIGASE FAMILY MEMBER"/>
    <property type="match status" value="1"/>
</dbReference>
<reference evidence="11 12" key="1">
    <citation type="submission" date="2024-06" db="EMBL/GenBank/DDBJ databases">
        <authorList>
            <person name="Pan Q."/>
            <person name="Wen M."/>
            <person name="Jouanno E."/>
            <person name="Zahm M."/>
            <person name="Klopp C."/>
            <person name="Cabau C."/>
            <person name="Louis A."/>
            <person name="Berthelot C."/>
            <person name="Parey E."/>
            <person name="Roest Crollius H."/>
            <person name="Montfort J."/>
            <person name="Robinson-Rechavi M."/>
            <person name="Bouchez O."/>
            <person name="Lampietro C."/>
            <person name="Lopez Roques C."/>
            <person name="Donnadieu C."/>
            <person name="Postlethwait J."/>
            <person name="Bobe J."/>
            <person name="Verreycken H."/>
            <person name="Guiguen Y."/>
        </authorList>
    </citation>
    <scope>NUCLEOTIDE SEQUENCE [LARGE SCALE GENOMIC DNA]</scope>
    <source>
        <strain evidence="11">Up_M1</strain>
        <tissue evidence="11">Testis</tissue>
    </source>
</reference>
<dbReference type="PANTHER" id="PTHR14471:SF1">
    <property type="entry name" value="E3 UBIQUITIN-PROTEIN LIGASE MARCHF7"/>
    <property type="match status" value="1"/>
</dbReference>
<dbReference type="CDD" id="cd16812">
    <property type="entry name" value="RING_CH-C4HC3_MARCH7"/>
    <property type="match status" value="1"/>
</dbReference>
<feature type="region of interest" description="Disordered" evidence="9">
    <location>
        <begin position="96"/>
        <end position="129"/>
    </location>
</feature>
<feature type="compositionally biased region" description="Low complexity" evidence="9">
    <location>
        <begin position="59"/>
        <end position="75"/>
    </location>
</feature>